<comment type="similarity">
    <text evidence="2">Belongs to the peptidase S1 family. CLIP subfamily.</text>
</comment>
<protein>
    <recommendedName>
        <fullName evidence="3">Peptidase S1 domain-containing protein</fullName>
    </recommendedName>
</protein>
<feature type="domain" description="Peptidase S1" evidence="3">
    <location>
        <begin position="24"/>
        <end position="231"/>
    </location>
</feature>
<evidence type="ECO:0000259" key="3">
    <source>
        <dbReference type="PROSITE" id="PS50240"/>
    </source>
</evidence>
<feature type="non-terminal residue" evidence="4">
    <location>
        <position position="231"/>
    </location>
</feature>
<dbReference type="Gene3D" id="2.40.10.10">
    <property type="entry name" value="Trypsin-like serine proteases"/>
    <property type="match status" value="2"/>
</dbReference>
<reference evidence="4" key="1">
    <citation type="submission" date="2021-03" db="EMBL/GenBank/DDBJ databases">
        <authorList>
            <person name="Tran Van P."/>
        </authorList>
    </citation>
    <scope>NUCLEOTIDE SEQUENCE</scope>
</reference>
<comment type="caution">
    <text evidence="4">The sequence shown here is derived from an EMBL/GenBank/DDBJ whole genome shotgun (WGS) entry which is preliminary data.</text>
</comment>
<dbReference type="InterPro" id="IPR009003">
    <property type="entry name" value="Peptidase_S1_PA"/>
</dbReference>
<dbReference type="Proteomes" id="UP001153148">
    <property type="component" value="Unassembled WGS sequence"/>
</dbReference>
<dbReference type="SMART" id="SM00020">
    <property type="entry name" value="Tryp_SPc"/>
    <property type="match status" value="1"/>
</dbReference>
<organism evidence="4 5">
    <name type="scientific">Timema podura</name>
    <name type="common">Walking stick</name>
    <dbReference type="NCBI Taxonomy" id="61482"/>
    <lineage>
        <taxon>Eukaryota</taxon>
        <taxon>Metazoa</taxon>
        <taxon>Ecdysozoa</taxon>
        <taxon>Arthropoda</taxon>
        <taxon>Hexapoda</taxon>
        <taxon>Insecta</taxon>
        <taxon>Pterygota</taxon>
        <taxon>Neoptera</taxon>
        <taxon>Polyneoptera</taxon>
        <taxon>Phasmatodea</taxon>
        <taxon>Timematodea</taxon>
        <taxon>Timematoidea</taxon>
        <taxon>Timematidae</taxon>
        <taxon>Timema</taxon>
    </lineage>
</organism>
<sequence>MFQNISSSTSSSLSTTAQLQDGDIVGADLGPLGTRRGQFNYHAAILSDEEYFCSGALVSTRWLLTTGQCAAGKESYVVYLGGKNLKVSETKRVTVVTRRSIIHPQFELLGLKHDVALIDLHAPVSISVTVLPLQVMLSSTSSKVPVVSGYVFQLWVGVVTLPLKELEDVTYTDQNMLLTAWGGHHVRLQDRVQYFLNTSLVSAEECSRVYVDRIQSNHICAVMAWETDSCF</sequence>
<dbReference type="PROSITE" id="PS50240">
    <property type="entry name" value="TRYPSIN_DOM"/>
    <property type="match status" value="1"/>
</dbReference>
<dbReference type="InterPro" id="IPR001254">
    <property type="entry name" value="Trypsin_dom"/>
</dbReference>
<dbReference type="InterPro" id="IPR051487">
    <property type="entry name" value="Ser/Thr_Proteases_Immune/Dev"/>
</dbReference>
<evidence type="ECO:0000313" key="4">
    <source>
        <dbReference type="EMBL" id="CAG2067844.1"/>
    </source>
</evidence>
<gene>
    <name evidence="4" type="ORF">TPAB3V08_LOCUS14787</name>
</gene>
<keyword evidence="5" id="KW-1185">Reference proteome</keyword>
<evidence type="ECO:0000313" key="5">
    <source>
        <dbReference type="Proteomes" id="UP001153148"/>
    </source>
</evidence>
<keyword evidence="1" id="KW-1015">Disulfide bond</keyword>
<accession>A0ABN7PQY8</accession>
<dbReference type="Pfam" id="PF00089">
    <property type="entry name" value="Trypsin"/>
    <property type="match status" value="1"/>
</dbReference>
<proteinExistence type="inferred from homology"/>
<name>A0ABN7PQY8_TIMPD</name>
<evidence type="ECO:0000256" key="2">
    <source>
        <dbReference type="ARBA" id="ARBA00024195"/>
    </source>
</evidence>
<dbReference type="PANTHER" id="PTHR24256">
    <property type="entry name" value="TRYPTASE-RELATED"/>
    <property type="match status" value="1"/>
</dbReference>
<evidence type="ECO:0000256" key="1">
    <source>
        <dbReference type="ARBA" id="ARBA00023157"/>
    </source>
</evidence>
<dbReference type="SUPFAM" id="SSF50494">
    <property type="entry name" value="Trypsin-like serine proteases"/>
    <property type="match status" value="1"/>
</dbReference>
<dbReference type="InterPro" id="IPR043504">
    <property type="entry name" value="Peptidase_S1_PA_chymotrypsin"/>
</dbReference>
<dbReference type="EMBL" id="CAJPIN010076488">
    <property type="protein sequence ID" value="CAG2067844.1"/>
    <property type="molecule type" value="Genomic_DNA"/>
</dbReference>